<evidence type="ECO:0000313" key="2">
    <source>
        <dbReference type="Proteomes" id="UP001234297"/>
    </source>
</evidence>
<keyword evidence="2" id="KW-1185">Reference proteome</keyword>
<sequence>MKGGTSVAATRFLSSSPSPVPLQDPELRCISLLNSITTIRQFNQILAFFFINGLQYSSFLTTKLMDFCNSSHQMHIASSIFHQIPHPSSFIWTSMIRGFSKNGSYKSSMLFFAEMHRHNARPNHLTYPFVLKSCSCISAEIEGEQIHAQILKTGFLSDVYVGNGVIGVYVNCGRVDEARLMYDEMPGLDVVSHTLMINGFFAVGDLVSARLLFDAVGGPADVVLWSAMISGYAKNGDSNEALKLFEEMQSLGLRPNSITMVSVISACTQLGDFGRGKWIHDFMVKSGIEMNMVVCTSLLDMHTKNGSVDEARKLFDMMPTRDVVSWNSLINSYAKNGYANEALEAFKEMQDLGMEPNKVTFLSVLSSCAQIGALEKGREMDCLAKKMGIGSDLSVGTALLDMYAKSGSLADAHRVFDRISPRDVIVWSAMINGYAMNGLSDEAISLFRRMLEEGIYPNEVTYVCVLTACSHGGLVDEGFELFYSMARDHRIEPRMEHYACMVDLLGRAGLLHEAKSFVDSMPFVPSASVWGCLLGACVTHKNIEIGKYAARKLFRLEPMNDQNYVLLSNIYADASRWEDVENIRMTMKCMGTKKSPGCSWIEIGDEIYEFLVEDRIHPSHPQIYEILDSMCR</sequence>
<evidence type="ECO:0000313" key="1">
    <source>
        <dbReference type="EMBL" id="KAJ8640464.1"/>
    </source>
</evidence>
<accession>A0ACC2M467</accession>
<dbReference type="EMBL" id="CM056813">
    <property type="protein sequence ID" value="KAJ8640464.1"/>
    <property type="molecule type" value="Genomic_DNA"/>
</dbReference>
<name>A0ACC2M467_PERAE</name>
<gene>
    <name evidence="1" type="ORF">MRB53_017158</name>
</gene>
<protein>
    <submittedName>
        <fullName evidence="1">Uncharacterized protein</fullName>
    </submittedName>
</protein>
<proteinExistence type="predicted"/>
<dbReference type="Proteomes" id="UP001234297">
    <property type="component" value="Chromosome 5"/>
</dbReference>
<organism evidence="1 2">
    <name type="scientific">Persea americana</name>
    <name type="common">Avocado</name>
    <dbReference type="NCBI Taxonomy" id="3435"/>
    <lineage>
        <taxon>Eukaryota</taxon>
        <taxon>Viridiplantae</taxon>
        <taxon>Streptophyta</taxon>
        <taxon>Embryophyta</taxon>
        <taxon>Tracheophyta</taxon>
        <taxon>Spermatophyta</taxon>
        <taxon>Magnoliopsida</taxon>
        <taxon>Magnoliidae</taxon>
        <taxon>Laurales</taxon>
        <taxon>Lauraceae</taxon>
        <taxon>Persea</taxon>
    </lineage>
</organism>
<reference evidence="1 2" key="1">
    <citation type="journal article" date="2022" name="Hortic Res">
        <title>A haplotype resolved chromosomal level avocado genome allows analysis of novel avocado genes.</title>
        <authorList>
            <person name="Nath O."/>
            <person name="Fletcher S.J."/>
            <person name="Hayward A."/>
            <person name="Shaw L.M."/>
            <person name="Masouleh A.K."/>
            <person name="Furtado A."/>
            <person name="Henry R.J."/>
            <person name="Mitter N."/>
        </authorList>
    </citation>
    <scope>NUCLEOTIDE SEQUENCE [LARGE SCALE GENOMIC DNA]</scope>
    <source>
        <strain evidence="2">cv. Hass</strain>
    </source>
</reference>
<comment type="caution">
    <text evidence="1">The sequence shown here is derived from an EMBL/GenBank/DDBJ whole genome shotgun (WGS) entry which is preliminary data.</text>
</comment>